<organism evidence="1 2">
    <name type="scientific">Mesotoga infera</name>
    <dbReference type="NCBI Taxonomy" id="1236046"/>
    <lineage>
        <taxon>Bacteria</taxon>
        <taxon>Thermotogati</taxon>
        <taxon>Thermotogota</taxon>
        <taxon>Thermotogae</taxon>
        <taxon>Kosmotogales</taxon>
        <taxon>Kosmotogaceae</taxon>
        <taxon>Mesotoga</taxon>
    </lineage>
</organism>
<name>A0A3D3TLS2_9BACT</name>
<feature type="non-terminal residue" evidence="1">
    <location>
        <position position="67"/>
    </location>
</feature>
<protein>
    <submittedName>
        <fullName evidence="1">Uncharacterized protein</fullName>
    </submittedName>
</protein>
<proteinExistence type="predicted"/>
<dbReference type="Proteomes" id="UP000264215">
    <property type="component" value="Unassembled WGS sequence"/>
</dbReference>
<evidence type="ECO:0000313" key="2">
    <source>
        <dbReference type="Proteomes" id="UP000264215"/>
    </source>
</evidence>
<sequence length="67" mass="7507">MTVSLLYVTMNHYPASLSSLERVGSGTKNENLNAGRLNEEPFFSKDDTSFSITAFDTFLDLQLATWN</sequence>
<dbReference type="EMBL" id="DQBS01000075">
    <property type="protein sequence ID" value="HCO69577.1"/>
    <property type="molecule type" value="Genomic_DNA"/>
</dbReference>
<gene>
    <name evidence="1" type="ORF">DIT26_03185</name>
</gene>
<comment type="caution">
    <text evidence="1">The sequence shown here is derived from an EMBL/GenBank/DDBJ whole genome shotgun (WGS) entry which is preliminary data.</text>
</comment>
<accession>A0A3D3TLS2</accession>
<evidence type="ECO:0000313" key="1">
    <source>
        <dbReference type="EMBL" id="HCO69577.1"/>
    </source>
</evidence>
<dbReference type="AlphaFoldDB" id="A0A3D3TLS2"/>
<reference evidence="1 2" key="1">
    <citation type="journal article" date="2018" name="Nat. Biotechnol.">
        <title>A standardized bacterial taxonomy based on genome phylogeny substantially revises the tree of life.</title>
        <authorList>
            <person name="Parks D.H."/>
            <person name="Chuvochina M."/>
            <person name="Waite D.W."/>
            <person name="Rinke C."/>
            <person name="Skarshewski A."/>
            <person name="Chaumeil P.A."/>
            <person name="Hugenholtz P."/>
        </authorList>
    </citation>
    <scope>NUCLEOTIDE SEQUENCE [LARGE SCALE GENOMIC DNA]</scope>
    <source>
        <strain evidence="1">UBA9905</strain>
    </source>
</reference>